<accession>A0ABX8ES21</accession>
<comment type="catalytic activity">
    <reaction evidence="1 10">
        <text>Transfers a segment of a (1-&gt;4)-alpha-D-glucan to a new position in an acceptor, which may be glucose or a (1-&gt;4)-alpha-D-glucan.</text>
        <dbReference type="EC" id="2.4.1.25"/>
    </reaction>
</comment>
<evidence type="ECO:0000256" key="8">
    <source>
        <dbReference type="ARBA" id="ARBA00031423"/>
    </source>
</evidence>
<dbReference type="PANTHER" id="PTHR32438">
    <property type="entry name" value="4-ALPHA-GLUCANOTRANSFERASE DPE1, CHLOROPLASTIC/AMYLOPLASTIC"/>
    <property type="match status" value="1"/>
</dbReference>
<dbReference type="Proteomes" id="UP000679307">
    <property type="component" value="Chromosome"/>
</dbReference>
<feature type="region of interest" description="Disordered" evidence="11">
    <location>
        <begin position="674"/>
        <end position="703"/>
    </location>
</feature>
<dbReference type="GO" id="GO:0004134">
    <property type="term" value="F:4-alpha-glucanotransferase activity"/>
    <property type="evidence" value="ECO:0007669"/>
    <property type="project" value="UniProtKB-EC"/>
</dbReference>
<evidence type="ECO:0000256" key="9">
    <source>
        <dbReference type="ARBA" id="ARBA00031501"/>
    </source>
</evidence>
<dbReference type="PANTHER" id="PTHR32438:SF5">
    <property type="entry name" value="4-ALPHA-GLUCANOTRANSFERASE DPE1, CHLOROPLASTIC_AMYLOPLASTIC"/>
    <property type="match status" value="1"/>
</dbReference>
<dbReference type="InterPro" id="IPR048458">
    <property type="entry name" value="MalQ_N"/>
</dbReference>
<dbReference type="SUPFAM" id="SSF51445">
    <property type="entry name" value="(Trans)glycosidases"/>
    <property type="match status" value="1"/>
</dbReference>
<name>A0ABX8ES21_9ACTN</name>
<sequence length="729" mass="78945">MGRLHAPGGRKRHVDRGARSPGPRTYDLRVPLPPALARLATVYGVDTAYEDWQDQPVDVPETTIVRVLTAMGVDVADPEAALVEQEAAPWRRVLPPAVVTVAGEAVAVDLHTPDGEEPPALRLDLEDGSSRDLATPRPGGTREVDGAAVVRRSVRLPDDLPLGYHELVTGDARCRVVVTPPVLGLPPSLGERHGWGFATQLYSVRSRQSWGVGDLADLADLAVWSAGLGADYVLVNPLHAAEPVAPLEPSPYLPTTRRFPNPLYLRVERVPEYADLPAEDRAVVDGLAADVHTALDDLDAIDRDTSWTAKRRALRVVHDAGLTPGRRLALEAFVAREGASLTELATWRALAAEHGPDFRQWPTDLQDAHGPAVAAAREELADEVAFEVWLQWVLDEQLATAQGAATGAGMALGTMHDLAVGVHPGGADAWRLREAYAEGVRVGAPPDAFNQRGQDWGQPPWTPTGLEATGYEPFREMVAALLRHAGGVRIDHVIGLFRLWWVPEGGSPADGTYVRYDHAAIIGVLCLEAQRAGAVVVGEDLGVVEDSARAYLLERGVLGTSILWFERDEDGDPLPAQEWRELCLASVTTHDLPPSAGYLTGSHVDLRERLDLLTRPAAEERAADEAERATWLSEVRRQTGLAEGAGVEQVVEALHAYLTLTPSRLRNVALTDAVGDRRTQNQPGTSDEYANWRVPLSGPDERPISLEDVLTSTRARSLARVISTQQDAP</sequence>
<evidence type="ECO:0000256" key="1">
    <source>
        <dbReference type="ARBA" id="ARBA00000439"/>
    </source>
</evidence>
<evidence type="ECO:0000256" key="5">
    <source>
        <dbReference type="ARBA" id="ARBA00022676"/>
    </source>
</evidence>
<evidence type="ECO:0000259" key="12">
    <source>
        <dbReference type="Pfam" id="PF21226"/>
    </source>
</evidence>
<dbReference type="EMBL" id="CP075371">
    <property type="protein sequence ID" value="QVT81888.1"/>
    <property type="molecule type" value="Genomic_DNA"/>
</dbReference>
<evidence type="ECO:0000256" key="11">
    <source>
        <dbReference type="SAM" id="MobiDB-lite"/>
    </source>
</evidence>
<keyword evidence="6 10" id="KW-0808">Transferase</keyword>
<organism evidence="13 14">
    <name type="scientific">Nocardioides aquaticus</name>
    <dbReference type="NCBI Taxonomy" id="160826"/>
    <lineage>
        <taxon>Bacteria</taxon>
        <taxon>Bacillati</taxon>
        <taxon>Actinomycetota</taxon>
        <taxon>Actinomycetes</taxon>
        <taxon>Propionibacteriales</taxon>
        <taxon>Nocardioidaceae</taxon>
        <taxon>Nocardioides</taxon>
    </lineage>
</organism>
<protein>
    <recommendedName>
        <fullName evidence="4 10">4-alpha-glucanotransferase</fullName>
        <ecNumber evidence="3 10">2.4.1.25</ecNumber>
    </recommendedName>
    <alternativeName>
        <fullName evidence="8 10">Amylomaltase</fullName>
    </alternativeName>
    <alternativeName>
        <fullName evidence="9 10">Disproportionating enzyme</fullName>
    </alternativeName>
</protein>
<keyword evidence="14" id="KW-1185">Reference proteome</keyword>
<dbReference type="Pfam" id="PF02446">
    <property type="entry name" value="Glyco_hydro_77"/>
    <property type="match status" value="1"/>
</dbReference>
<evidence type="ECO:0000256" key="4">
    <source>
        <dbReference type="ARBA" id="ARBA00020295"/>
    </source>
</evidence>
<dbReference type="NCBIfam" id="TIGR00217">
    <property type="entry name" value="malQ"/>
    <property type="match status" value="1"/>
</dbReference>
<reference evidence="13 14" key="1">
    <citation type="submission" date="2021-05" db="EMBL/GenBank/DDBJ databases">
        <title>Complete genome of Nocardioides aquaticus KCTC 9944T isolated from meromictic and hypersaline Ekho Lake, Antarctica.</title>
        <authorList>
            <person name="Hwang K."/>
            <person name="Kim K.M."/>
            <person name="Choe H."/>
        </authorList>
    </citation>
    <scope>NUCLEOTIDE SEQUENCE [LARGE SCALE GENOMIC DNA]</scope>
    <source>
        <strain evidence="13 14">KCTC 9944</strain>
    </source>
</reference>
<dbReference type="EC" id="2.4.1.25" evidence="3 10"/>
<dbReference type="InterPro" id="IPR003385">
    <property type="entry name" value="Glyco_hydro_77"/>
</dbReference>
<feature type="region of interest" description="Disordered" evidence="11">
    <location>
        <begin position="1"/>
        <end position="29"/>
    </location>
</feature>
<dbReference type="InterPro" id="IPR017853">
    <property type="entry name" value="GH"/>
</dbReference>
<keyword evidence="7 10" id="KW-0119">Carbohydrate metabolism</keyword>
<evidence type="ECO:0000256" key="6">
    <source>
        <dbReference type="ARBA" id="ARBA00022679"/>
    </source>
</evidence>
<evidence type="ECO:0000256" key="10">
    <source>
        <dbReference type="RuleBase" id="RU361207"/>
    </source>
</evidence>
<gene>
    <name evidence="13" type="primary">malQ</name>
    <name evidence="13" type="ORF">ENKNEFLB_04307</name>
</gene>
<dbReference type="Gene3D" id="3.20.20.80">
    <property type="entry name" value="Glycosidases"/>
    <property type="match status" value="1"/>
</dbReference>
<proteinExistence type="inferred from homology"/>
<comment type="similarity">
    <text evidence="2 10">Belongs to the disproportionating enzyme family.</text>
</comment>
<evidence type="ECO:0000313" key="14">
    <source>
        <dbReference type="Proteomes" id="UP000679307"/>
    </source>
</evidence>
<evidence type="ECO:0000256" key="7">
    <source>
        <dbReference type="ARBA" id="ARBA00023277"/>
    </source>
</evidence>
<evidence type="ECO:0000256" key="2">
    <source>
        <dbReference type="ARBA" id="ARBA00005684"/>
    </source>
</evidence>
<feature type="domain" description="MalQ N-terminal beta-sandwich" evidence="12">
    <location>
        <begin position="94"/>
        <end position="180"/>
    </location>
</feature>
<evidence type="ECO:0000313" key="13">
    <source>
        <dbReference type="EMBL" id="QVT81888.1"/>
    </source>
</evidence>
<feature type="region of interest" description="Disordered" evidence="11">
    <location>
        <begin position="111"/>
        <end position="142"/>
    </location>
</feature>
<dbReference type="Pfam" id="PF21226">
    <property type="entry name" value="MalQ_N"/>
    <property type="match status" value="1"/>
</dbReference>
<evidence type="ECO:0000256" key="3">
    <source>
        <dbReference type="ARBA" id="ARBA00012560"/>
    </source>
</evidence>
<keyword evidence="5 10" id="KW-0328">Glycosyltransferase</keyword>